<dbReference type="EMBL" id="JACHMH010000001">
    <property type="protein sequence ID" value="MBB4681229.1"/>
    <property type="molecule type" value="Genomic_DNA"/>
</dbReference>
<dbReference type="Pfam" id="PF13424">
    <property type="entry name" value="TPR_12"/>
    <property type="match status" value="1"/>
</dbReference>
<dbReference type="Proteomes" id="UP000533598">
    <property type="component" value="Unassembled WGS sequence"/>
</dbReference>
<evidence type="ECO:0000256" key="1">
    <source>
        <dbReference type="SAM" id="Phobius"/>
    </source>
</evidence>
<name>A0A7W7CKN3_9PSEU</name>
<protein>
    <recommendedName>
        <fullName evidence="4">Tetratricopeptide repeat protein</fullName>
    </recommendedName>
</protein>
<keyword evidence="1" id="KW-0472">Membrane</keyword>
<dbReference type="PANTHER" id="PTHR46082:SF6">
    <property type="entry name" value="AAA+ ATPASE DOMAIN-CONTAINING PROTEIN-RELATED"/>
    <property type="match status" value="1"/>
</dbReference>
<dbReference type="SUPFAM" id="SSF48452">
    <property type="entry name" value="TPR-like"/>
    <property type="match status" value="2"/>
</dbReference>
<dbReference type="InterPro" id="IPR011990">
    <property type="entry name" value="TPR-like_helical_dom_sf"/>
</dbReference>
<evidence type="ECO:0000313" key="3">
    <source>
        <dbReference type="Proteomes" id="UP000533598"/>
    </source>
</evidence>
<gene>
    <name evidence="2" type="ORF">HNR67_007347</name>
</gene>
<dbReference type="Pfam" id="PF13374">
    <property type="entry name" value="TPR_10"/>
    <property type="match status" value="1"/>
</dbReference>
<comment type="caution">
    <text evidence="2">The sequence shown here is derived from an EMBL/GenBank/DDBJ whole genome shotgun (WGS) entry which is preliminary data.</text>
</comment>
<evidence type="ECO:0000313" key="2">
    <source>
        <dbReference type="EMBL" id="MBB4681229.1"/>
    </source>
</evidence>
<dbReference type="Gene3D" id="1.25.40.10">
    <property type="entry name" value="Tetratricopeptide repeat domain"/>
    <property type="match status" value="2"/>
</dbReference>
<sequence length="742" mass="79870">MLWWRRNRGWALIVLAALAVAAVAGTAWLLLADKVAAAVIGLVTAVFGILAARGRVLLERSQERRRALTGDVLGAGAGRLPRVREMDDPIALGVHRAAGLGADRVPGYVRRDIQDRLDAAVSAGGFVLIIGESTAGKTRAAYEAIRRLCPDHLFLAPAGNLPFQSIVDTVRELRRVVLWLNDIERYLRPDGLTVAGVSRMLAEPGREVLLLGTIRTPALEAFGARREAELDGDELGAWRTGREVLNLATEIPLSRRWSPAEVARAGAHADPRLRAAAAKSGDFGVAELLADGPELANDWRNAWRVGGHPRGAALVSAAVDCRRAGLHDPMPRHVLTALAEHYLTERGGAALRPEPETEALAWAVKPARATSSLLLPGADPGHYRAFDYLLDLPDNPPVPAAVWQALIEWATPVAAVEIGHAARRFAQFDRAHEAFGKGAEHGVPGADVLLADEIGAAGDPEGAIRMLRAGLARREAALGPEHPETLRNRITLLRYAGSAEEFATLLADCERVLGPRHRDSLRVRRVFAGHLAESGRVPEAIAMFEAVLAEATQVWGADHVDTFAVRHQHATWLGESGDHTTALARCRELLADRVRVFGPDHPNVLSSRFQLGVWTGRGGDPAKAAELFTALVADSARLLGADHPHTVSARYRLAINSGNSGNPRLAGELLTEVVRARTASLGADHTSTLNARLQLANYQAQSGALDTARENAESLALSCTQVLGPDNPFTRRALTLRDRLRD</sequence>
<dbReference type="InterPro" id="IPR053137">
    <property type="entry name" value="NLR-like"/>
</dbReference>
<proteinExistence type="predicted"/>
<dbReference type="PANTHER" id="PTHR46082">
    <property type="entry name" value="ATP/GTP-BINDING PROTEIN-RELATED"/>
    <property type="match status" value="1"/>
</dbReference>
<keyword evidence="1" id="KW-1133">Transmembrane helix</keyword>
<feature type="transmembrane region" description="Helical" evidence="1">
    <location>
        <begin position="37"/>
        <end position="58"/>
    </location>
</feature>
<accession>A0A7W7CKN3</accession>
<reference evidence="2 3" key="1">
    <citation type="submission" date="2020-08" db="EMBL/GenBank/DDBJ databases">
        <title>Sequencing the genomes of 1000 actinobacteria strains.</title>
        <authorList>
            <person name="Klenk H.-P."/>
        </authorList>
    </citation>
    <scope>NUCLEOTIDE SEQUENCE [LARGE SCALE GENOMIC DNA]</scope>
    <source>
        <strain evidence="2 3">DSM 44230</strain>
    </source>
</reference>
<keyword evidence="3" id="KW-1185">Reference proteome</keyword>
<dbReference type="AlphaFoldDB" id="A0A7W7CKN3"/>
<feature type="transmembrane region" description="Helical" evidence="1">
    <location>
        <begin position="12"/>
        <end position="31"/>
    </location>
</feature>
<keyword evidence="1" id="KW-0812">Transmembrane</keyword>
<evidence type="ECO:0008006" key="4">
    <source>
        <dbReference type="Google" id="ProtNLM"/>
    </source>
</evidence>
<organism evidence="2 3">
    <name type="scientific">Crossiella cryophila</name>
    <dbReference type="NCBI Taxonomy" id="43355"/>
    <lineage>
        <taxon>Bacteria</taxon>
        <taxon>Bacillati</taxon>
        <taxon>Actinomycetota</taxon>
        <taxon>Actinomycetes</taxon>
        <taxon>Pseudonocardiales</taxon>
        <taxon>Pseudonocardiaceae</taxon>
        <taxon>Crossiella</taxon>
    </lineage>
</organism>
<dbReference type="RefSeq" id="WP_185007652.1">
    <property type="nucleotide sequence ID" value="NZ_BAAAUI010000051.1"/>
</dbReference>